<keyword evidence="8 13" id="KW-1133">Transmembrane helix</keyword>
<keyword evidence="10 13" id="KW-0472">Membrane</keyword>
<evidence type="ECO:0000256" key="6">
    <source>
        <dbReference type="ARBA" id="ARBA00022692"/>
    </source>
</evidence>
<accession>A0A1G4B0L9</accession>
<evidence type="ECO:0000256" key="9">
    <source>
        <dbReference type="ARBA" id="ARBA00023098"/>
    </source>
</evidence>
<dbReference type="GO" id="GO:0042761">
    <property type="term" value="P:very long-chain fatty acid biosynthetic process"/>
    <property type="evidence" value="ECO:0007669"/>
    <property type="project" value="TreeGrafter"/>
</dbReference>
<evidence type="ECO:0000313" key="15">
    <source>
        <dbReference type="Proteomes" id="UP000176998"/>
    </source>
</evidence>
<keyword evidence="12 13" id="KW-0456">Lyase</keyword>
<keyword evidence="15" id="KW-1185">Reference proteome</keyword>
<evidence type="ECO:0000256" key="13">
    <source>
        <dbReference type="RuleBase" id="RU363109"/>
    </source>
</evidence>
<dbReference type="GeneID" id="34562943"/>
<dbReference type="EC" id="4.2.1.134" evidence="4 13"/>
<evidence type="ECO:0000313" key="14">
    <source>
        <dbReference type="EMBL" id="OHE94885.1"/>
    </source>
</evidence>
<dbReference type="PANTHER" id="PTHR11035">
    <property type="entry name" value="VERY-LONG-CHAIN (3R)-3-HYDROXYACYL-COA DEHYDRATASE"/>
    <property type="match status" value="1"/>
</dbReference>
<comment type="catalytic activity">
    <reaction evidence="13">
        <text>a very-long-chain (3R)-3-hydroxyacyl-CoA = a very-long-chain (2E)-enoyl-CoA + H2O</text>
        <dbReference type="Rhea" id="RHEA:45812"/>
        <dbReference type="ChEBI" id="CHEBI:15377"/>
        <dbReference type="ChEBI" id="CHEBI:83728"/>
        <dbReference type="ChEBI" id="CHEBI:85440"/>
        <dbReference type="EC" id="4.2.1.134"/>
    </reaction>
</comment>
<keyword evidence="11 13" id="KW-0275">Fatty acid biosynthesis</keyword>
<evidence type="ECO:0000256" key="4">
    <source>
        <dbReference type="ARBA" id="ARBA00013122"/>
    </source>
</evidence>
<evidence type="ECO:0000256" key="7">
    <source>
        <dbReference type="ARBA" id="ARBA00022832"/>
    </source>
</evidence>
<sequence>MAAKDLRTTSGGSIRAAYLTLYNAIFAGLWASIFLTVALTAACRDKLTVYQAAEPRSRWVQTLTLIEVVHSAVGLVKSPVGTTALQVVARTIIVWMVCYSFPGTTASSTAFTTLLLSWATADTVRYAYLALNLHGKASDALVRLRYTMFYPLYPIGIASEFWLLYLAIEPASRIGAFIPPLFYFCLLLYIPGSYTMYTYMIKQRKKTLAKMMKSQ</sequence>
<comment type="function">
    <text evidence="13">Catalyzes the third of the four reactions of the long-chain fatty acids elongation cycle. This endoplasmic reticulum-bound enzymatic process, allows the addition of two carbons to the chain of long- and very long-chain fatty acids/VLCFAs per cycle. This enzyme catalyzes the dehydration of the 3-hydroxyacyl-CoA intermediate into trans-2,3-enoyl-CoA, within each cycle of fatty acid elongation. Thereby, it participates to the production of VLCFAs of different chain lengths that are involved in multiple biological processes as precursors of membrane lipids and lipid mediators.</text>
</comment>
<keyword evidence="7 13" id="KW-0276">Fatty acid metabolism</keyword>
<dbReference type="Proteomes" id="UP000176998">
    <property type="component" value="Unassembled WGS sequence"/>
</dbReference>
<evidence type="ECO:0000256" key="12">
    <source>
        <dbReference type="ARBA" id="ARBA00023239"/>
    </source>
</evidence>
<dbReference type="RefSeq" id="XP_022472047.1">
    <property type="nucleotide sequence ID" value="XM_022621433.1"/>
</dbReference>
<comment type="subcellular location">
    <subcellularLocation>
        <location evidence="13">Endoplasmic reticulum membrane</location>
        <topology evidence="13">Multi-pass membrane protein</topology>
    </subcellularLocation>
    <subcellularLocation>
        <location evidence="1">Membrane</location>
        <topology evidence="1">Multi-pass membrane protein</topology>
    </subcellularLocation>
</comment>
<dbReference type="Pfam" id="PF04387">
    <property type="entry name" value="PTPLA"/>
    <property type="match status" value="1"/>
</dbReference>
<evidence type="ECO:0000256" key="8">
    <source>
        <dbReference type="ARBA" id="ARBA00022989"/>
    </source>
</evidence>
<evidence type="ECO:0000256" key="10">
    <source>
        <dbReference type="ARBA" id="ARBA00023136"/>
    </source>
</evidence>
<comment type="pathway">
    <text evidence="2 13">Lipid metabolism; fatty acid biosynthesis.</text>
</comment>
<dbReference type="OrthoDB" id="46988at2759"/>
<organism evidence="14 15">
    <name type="scientific">Colletotrichum orchidophilum</name>
    <dbReference type="NCBI Taxonomy" id="1209926"/>
    <lineage>
        <taxon>Eukaryota</taxon>
        <taxon>Fungi</taxon>
        <taxon>Dikarya</taxon>
        <taxon>Ascomycota</taxon>
        <taxon>Pezizomycotina</taxon>
        <taxon>Sordariomycetes</taxon>
        <taxon>Hypocreomycetidae</taxon>
        <taxon>Glomerellales</taxon>
        <taxon>Glomerellaceae</taxon>
        <taxon>Colletotrichum</taxon>
    </lineage>
</organism>
<feature type="transmembrane region" description="Helical" evidence="13">
    <location>
        <begin position="20"/>
        <end position="42"/>
    </location>
</feature>
<keyword evidence="5 13" id="KW-0444">Lipid biosynthesis</keyword>
<protein>
    <recommendedName>
        <fullName evidence="4 13">Very-long-chain (3R)-3-hydroxyacyl-CoA dehydratase</fullName>
        <ecNumber evidence="4 13">4.2.1.134</ecNumber>
    </recommendedName>
</protein>
<keyword evidence="13" id="KW-0256">Endoplasmic reticulum</keyword>
<dbReference type="AlphaFoldDB" id="A0A1G4B0L9"/>
<dbReference type="GO" id="GO:0102158">
    <property type="term" value="F:very-long-chain (3R)-3-hydroxyacyl-CoA dehydratase activity"/>
    <property type="evidence" value="ECO:0007669"/>
    <property type="project" value="UniProtKB-EC"/>
</dbReference>
<evidence type="ECO:0000256" key="11">
    <source>
        <dbReference type="ARBA" id="ARBA00023160"/>
    </source>
</evidence>
<feature type="transmembrane region" description="Helical" evidence="13">
    <location>
        <begin position="148"/>
        <end position="168"/>
    </location>
</feature>
<dbReference type="GO" id="GO:0030148">
    <property type="term" value="P:sphingolipid biosynthetic process"/>
    <property type="evidence" value="ECO:0007669"/>
    <property type="project" value="TreeGrafter"/>
</dbReference>
<comment type="caution">
    <text evidence="13">Lacks conserved residue(s) required for the propagation of feature annotation.</text>
</comment>
<feature type="transmembrane region" description="Helical" evidence="13">
    <location>
        <begin position="180"/>
        <end position="201"/>
    </location>
</feature>
<dbReference type="STRING" id="1209926.A0A1G4B0L9"/>
<name>A0A1G4B0L9_9PEZI</name>
<comment type="caution">
    <text evidence="14">The sequence shown here is derived from an EMBL/GenBank/DDBJ whole genome shotgun (WGS) entry which is preliminary data.</text>
</comment>
<dbReference type="PANTHER" id="PTHR11035:SF24">
    <property type="entry name" value="VERY-LONG-CHAIN (3R)-3-HYDROXYACYL-COA DEHYDRATASE"/>
    <property type="match status" value="1"/>
</dbReference>
<evidence type="ECO:0000256" key="5">
    <source>
        <dbReference type="ARBA" id="ARBA00022516"/>
    </source>
</evidence>
<dbReference type="GO" id="GO:0005789">
    <property type="term" value="C:endoplasmic reticulum membrane"/>
    <property type="evidence" value="ECO:0007669"/>
    <property type="project" value="UniProtKB-SubCell"/>
</dbReference>
<reference evidence="14 15" key="1">
    <citation type="submission" date="2016-09" db="EMBL/GenBank/DDBJ databases">
        <authorList>
            <person name="Capua I."/>
            <person name="De Benedictis P."/>
            <person name="Joannis T."/>
            <person name="Lombin L.H."/>
            <person name="Cattoli G."/>
        </authorList>
    </citation>
    <scope>NUCLEOTIDE SEQUENCE [LARGE SCALE GENOMIC DNA]</scope>
    <source>
        <strain evidence="14 15">IMI 309357</strain>
    </source>
</reference>
<evidence type="ECO:0000256" key="2">
    <source>
        <dbReference type="ARBA" id="ARBA00005194"/>
    </source>
</evidence>
<comment type="similarity">
    <text evidence="3 13">Belongs to the very long-chain fatty acids dehydratase HACD family.</text>
</comment>
<dbReference type="GO" id="GO:0030497">
    <property type="term" value="P:fatty acid elongation"/>
    <property type="evidence" value="ECO:0007669"/>
    <property type="project" value="TreeGrafter"/>
</dbReference>
<keyword evidence="6 13" id="KW-0812">Transmembrane</keyword>
<dbReference type="EMBL" id="MJBS01000091">
    <property type="protein sequence ID" value="OHE94885.1"/>
    <property type="molecule type" value="Genomic_DNA"/>
</dbReference>
<proteinExistence type="inferred from homology"/>
<dbReference type="InterPro" id="IPR007482">
    <property type="entry name" value="Tyr_Pase-like_PTPLA"/>
</dbReference>
<gene>
    <name evidence="14" type="ORF">CORC01_09804</name>
</gene>
<dbReference type="UniPathway" id="UPA00094"/>
<evidence type="ECO:0000256" key="1">
    <source>
        <dbReference type="ARBA" id="ARBA00004141"/>
    </source>
</evidence>
<keyword evidence="9 13" id="KW-0443">Lipid metabolism</keyword>
<evidence type="ECO:0000256" key="3">
    <source>
        <dbReference type="ARBA" id="ARBA00007811"/>
    </source>
</evidence>